<keyword evidence="2 4" id="KW-0238">DNA-binding</keyword>
<dbReference type="PROSITE" id="PS51898">
    <property type="entry name" value="TYR_RECOMBINASE"/>
    <property type="match status" value="1"/>
</dbReference>
<organism evidence="7 8">
    <name type="scientific">Peribacillus faecalis</name>
    <dbReference type="NCBI Taxonomy" id="2772559"/>
    <lineage>
        <taxon>Bacteria</taxon>
        <taxon>Bacillati</taxon>
        <taxon>Bacillota</taxon>
        <taxon>Bacilli</taxon>
        <taxon>Bacillales</taxon>
        <taxon>Bacillaceae</taxon>
        <taxon>Peribacillus</taxon>
    </lineage>
</organism>
<evidence type="ECO:0000256" key="2">
    <source>
        <dbReference type="ARBA" id="ARBA00023125"/>
    </source>
</evidence>
<reference evidence="7" key="1">
    <citation type="submission" date="2020-09" db="EMBL/GenBank/DDBJ databases">
        <title>Bacillus faecalis sp. nov., a moderately halophilic bacterium isolated from cow faeces.</title>
        <authorList>
            <person name="Jiang L."/>
            <person name="Lee J."/>
        </authorList>
    </citation>
    <scope>NUCLEOTIDE SEQUENCE</scope>
    <source>
        <strain evidence="7">AGMB 02131</strain>
    </source>
</reference>
<accession>A0A927CY71</accession>
<evidence type="ECO:0000259" key="6">
    <source>
        <dbReference type="PROSITE" id="PS51900"/>
    </source>
</evidence>
<comment type="similarity">
    <text evidence="1">Belongs to the 'phage' integrase family.</text>
</comment>
<evidence type="ECO:0000259" key="5">
    <source>
        <dbReference type="PROSITE" id="PS51898"/>
    </source>
</evidence>
<evidence type="ECO:0000313" key="8">
    <source>
        <dbReference type="Proteomes" id="UP000602076"/>
    </source>
</evidence>
<dbReference type="InterPro" id="IPR050090">
    <property type="entry name" value="Tyrosine_recombinase_XerCD"/>
</dbReference>
<dbReference type="InterPro" id="IPR002104">
    <property type="entry name" value="Integrase_catalytic"/>
</dbReference>
<dbReference type="Proteomes" id="UP000602076">
    <property type="component" value="Unassembled WGS sequence"/>
</dbReference>
<protein>
    <submittedName>
        <fullName evidence="7">Site-specific integrase</fullName>
    </submittedName>
</protein>
<dbReference type="PANTHER" id="PTHR30349:SF64">
    <property type="entry name" value="PROPHAGE INTEGRASE INTD-RELATED"/>
    <property type="match status" value="1"/>
</dbReference>
<dbReference type="PROSITE" id="PS51900">
    <property type="entry name" value="CB"/>
    <property type="match status" value="1"/>
</dbReference>
<dbReference type="Pfam" id="PF14657">
    <property type="entry name" value="Arm-DNA-bind_4"/>
    <property type="match status" value="1"/>
</dbReference>
<keyword evidence="3" id="KW-0233">DNA recombination</keyword>
<dbReference type="InterPro" id="IPR013762">
    <property type="entry name" value="Integrase-like_cat_sf"/>
</dbReference>
<dbReference type="EMBL" id="JACXSI010000046">
    <property type="protein sequence ID" value="MBD3109893.1"/>
    <property type="molecule type" value="Genomic_DNA"/>
</dbReference>
<comment type="caution">
    <text evidence="7">The sequence shown here is derived from an EMBL/GenBank/DDBJ whole genome shotgun (WGS) entry which is preliminary data.</text>
</comment>
<dbReference type="AlphaFoldDB" id="A0A927CY71"/>
<sequence length="380" mass="44258">MRGSIRQRGKKYEIVVTIGTDPITGKRKQKTKSGFIRKKDAEKALRSWLTELDEEQYVEPSKETLAEYLEYWFAAHYQKRIKETTAASRRYMMQKHLTDKNPVAKKKLAAVTTFDIDSLYNQKIDEDYSPNYIRKIHQMLNQAFEQARKWKKVGSNPVVDASPPALKKEEMNIWSYKELHTFLNHCEEEWHKLTFLLAVYTGMRRGEILGLKWSAIDFSRKVIDVKQALVYVPGKGYTLSTLKTKNARRQIPISPQVMEALLSHRKKQDELKSLLEDHYDNQDLVICTHFGTPQDPQNILRVMKRIIEVSKVPAIRFHDLRHTHASILISEGVDLVKVSRRLGHANAKITLEYYAHLMPNEDDQVADIFDQAMNRTKEAM</sequence>
<evidence type="ECO:0000256" key="1">
    <source>
        <dbReference type="ARBA" id="ARBA00008857"/>
    </source>
</evidence>
<dbReference type="SUPFAM" id="SSF56349">
    <property type="entry name" value="DNA breaking-rejoining enzymes"/>
    <property type="match status" value="1"/>
</dbReference>
<evidence type="ECO:0000313" key="7">
    <source>
        <dbReference type="EMBL" id="MBD3109893.1"/>
    </source>
</evidence>
<dbReference type="Gene3D" id="1.10.150.130">
    <property type="match status" value="1"/>
</dbReference>
<dbReference type="GO" id="GO:0003677">
    <property type="term" value="F:DNA binding"/>
    <property type="evidence" value="ECO:0007669"/>
    <property type="project" value="UniProtKB-UniRule"/>
</dbReference>
<dbReference type="InterPro" id="IPR010998">
    <property type="entry name" value="Integrase_recombinase_N"/>
</dbReference>
<proteinExistence type="inferred from homology"/>
<dbReference type="GO" id="GO:0006310">
    <property type="term" value="P:DNA recombination"/>
    <property type="evidence" value="ECO:0007669"/>
    <property type="project" value="UniProtKB-KW"/>
</dbReference>
<feature type="domain" description="Tyr recombinase" evidence="5">
    <location>
        <begin position="169"/>
        <end position="367"/>
    </location>
</feature>
<dbReference type="CDD" id="cd01189">
    <property type="entry name" value="INT_ICEBs1_C_like"/>
    <property type="match status" value="1"/>
</dbReference>
<feature type="domain" description="Core-binding (CB)" evidence="6">
    <location>
        <begin position="59"/>
        <end position="148"/>
    </location>
</feature>
<dbReference type="InterPro" id="IPR011010">
    <property type="entry name" value="DNA_brk_join_enz"/>
</dbReference>
<dbReference type="PANTHER" id="PTHR30349">
    <property type="entry name" value="PHAGE INTEGRASE-RELATED"/>
    <property type="match status" value="1"/>
</dbReference>
<keyword evidence="8" id="KW-1185">Reference proteome</keyword>
<name>A0A927CY71_9BACI</name>
<evidence type="ECO:0000256" key="4">
    <source>
        <dbReference type="PROSITE-ProRule" id="PRU01248"/>
    </source>
</evidence>
<gene>
    <name evidence="7" type="ORF">IEO70_16255</name>
</gene>
<dbReference type="Gene3D" id="1.10.443.10">
    <property type="entry name" value="Intergrase catalytic core"/>
    <property type="match status" value="1"/>
</dbReference>
<evidence type="ECO:0000256" key="3">
    <source>
        <dbReference type="ARBA" id="ARBA00023172"/>
    </source>
</evidence>
<dbReference type="InterPro" id="IPR044068">
    <property type="entry name" value="CB"/>
</dbReference>
<dbReference type="Pfam" id="PF00589">
    <property type="entry name" value="Phage_integrase"/>
    <property type="match status" value="1"/>
</dbReference>
<dbReference type="GO" id="GO:0015074">
    <property type="term" value="P:DNA integration"/>
    <property type="evidence" value="ECO:0007669"/>
    <property type="project" value="UniProtKB-KW"/>
</dbReference>
<dbReference type="InterPro" id="IPR028259">
    <property type="entry name" value="AP2-like_int_N"/>
</dbReference>
<dbReference type="RefSeq" id="WP_190999427.1">
    <property type="nucleotide sequence ID" value="NZ_JACXSI010000046.1"/>
</dbReference>